<gene>
    <name evidence="1" type="ORF">H2201_009335</name>
</gene>
<sequence length="57" mass="6679">MGRSKTFDEYYTDFARCVAELDYSDDALINQLENGLTDELIRYTVGREKPSDYYDLV</sequence>
<name>A0ABQ9NH05_9PEZI</name>
<comment type="caution">
    <text evidence="1">The sequence shown here is derived from an EMBL/GenBank/DDBJ whole genome shotgun (WGS) entry which is preliminary data.</text>
</comment>
<keyword evidence="2" id="KW-1185">Reference proteome</keyword>
<organism evidence="1 2">
    <name type="scientific">Coniosporium apollinis</name>
    <dbReference type="NCBI Taxonomy" id="61459"/>
    <lineage>
        <taxon>Eukaryota</taxon>
        <taxon>Fungi</taxon>
        <taxon>Dikarya</taxon>
        <taxon>Ascomycota</taxon>
        <taxon>Pezizomycotina</taxon>
        <taxon>Dothideomycetes</taxon>
        <taxon>Dothideomycetes incertae sedis</taxon>
        <taxon>Coniosporium</taxon>
    </lineage>
</organism>
<evidence type="ECO:0000313" key="2">
    <source>
        <dbReference type="Proteomes" id="UP001172684"/>
    </source>
</evidence>
<proteinExistence type="predicted"/>
<evidence type="ECO:0000313" key="1">
    <source>
        <dbReference type="EMBL" id="KAJ9648653.1"/>
    </source>
</evidence>
<dbReference type="EMBL" id="JAPDRL010000836">
    <property type="protein sequence ID" value="KAJ9648653.1"/>
    <property type="molecule type" value="Genomic_DNA"/>
</dbReference>
<protein>
    <submittedName>
        <fullName evidence="1">Uncharacterized protein</fullName>
    </submittedName>
</protein>
<reference evidence="1" key="1">
    <citation type="submission" date="2022-10" db="EMBL/GenBank/DDBJ databases">
        <title>Culturing micro-colonial fungi from biological soil crusts in the Mojave desert and describing Neophaeococcomyces mojavensis, and introducing the new genera and species Taxawa tesnikishii.</title>
        <authorList>
            <person name="Kurbessoian T."/>
            <person name="Stajich J.E."/>
        </authorList>
    </citation>
    <scope>NUCLEOTIDE SEQUENCE</scope>
    <source>
        <strain evidence="1">TK_1</strain>
    </source>
</reference>
<accession>A0ABQ9NH05</accession>
<feature type="non-terminal residue" evidence="1">
    <location>
        <position position="57"/>
    </location>
</feature>
<dbReference type="Proteomes" id="UP001172684">
    <property type="component" value="Unassembled WGS sequence"/>
</dbReference>